<comment type="caution">
    <text evidence="1">The sequence shown here is derived from an EMBL/GenBank/DDBJ whole genome shotgun (WGS) entry which is preliminary data.</text>
</comment>
<dbReference type="SUPFAM" id="SSF56219">
    <property type="entry name" value="DNase I-like"/>
    <property type="match status" value="1"/>
</dbReference>
<name>A0A7J9FAV3_9ROSI</name>
<evidence type="ECO:0008006" key="3">
    <source>
        <dbReference type="Google" id="ProtNLM"/>
    </source>
</evidence>
<protein>
    <recommendedName>
        <fullName evidence="3">Reverse transcriptase</fullName>
    </recommendedName>
</protein>
<reference evidence="1 2" key="1">
    <citation type="journal article" date="2019" name="Genome Biol. Evol.">
        <title>Insights into the evolution of the New World diploid cottons (Gossypium, subgenus Houzingenia) based on genome sequencing.</title>
        <authorList>
            <person name="Grover C.E."/>
            <person name="Arick M.A. 2nd"/>
            <person name="Thrash A."/>
            <person name="Conover J.L."/>
            <person name="Sanders W.S."/>
            <person name="Peterson D.G."/>
            <person name="Frelichowski J.E."/>
            <person name="Scheffler J.A."/>
            <person name="Scheffler B.E."/>
            <person name="Wendel J.F."/>
        </authorList>
    </citation>
    <scope>NUCLEOTIDE SEQUENCE [LARGE SCALE GENOMIC DNA]</scope>
    <source>
        <strain evidence="1">8</strain>
        <tissue evidence="1">Leaf</tissue>
    </source>
</reference>
<sequence>MVSWDKLRRLYEDCQLPWLIMGDFNEIMYSFKKKGGRLRAERQRETFREALEDCELSDIDFSRQWKKKFSLPFQSRMIFEEGFEEQVNRIWGSSNEDLLGKLASLGNGLKEWVRINKGIWNRTRKVLSQTLEELNNEDLKEERLAKITEKRIMVKGLKDGSGRWIERDEELLALAANYFNDPFSSKPMKDCEKLWTEIQPSIPEHINEDLSTSFKEEDLWEALKSMAPLKALSTGGFPAMYLIWKSNNVNDAVKLQIGRELGVRLANNPKKYLRLSTMKEETLKGLFLEEQAKEIGSIPLRNALNLKGHRLKYDALCPLCGEEDEFVSHIFQDYILVKQVLQQMTLTLAPVHENQEWKQWLMEAFNLNNAYKCSCLIALFQFIPQEANGAAHAMALWGRESDFPTFWVEETPLEFEEGDGLTKLQRTQKMMGRGNEVKTRIEDLL</sequence>
<dbReference type="EMBL" id="JABEZW010000012">
    <property type="protein sequence ID" value="MBA0781705.1"/>
    <property type="molecule type" value="Genomic_DNA"/>
</dbReference>
<proteinExistence type="predicted"/>
<accession>A0A7J9FAV3</accession>
<evidence type="ECO:0000313" key="2">
    <source>
        <dbReference type="Proteomes" id="UP000593568"/>
    </source>
</evidence>
<evidence type="ECO:0000313" key="1">
    <source>
        <dbReference type="EMBL" id="MBA0781705.1"/>
    </source>
</evidence>
<keyword evidence="2" id="KW-1185">Reference proteome</keyword>
<dbReference type="InterPro" id="IPR036691">
    <property type="entry name" value="Endo/exonu/phosph_ase_sf"/>
</dbReference>
<organism evidence="1 2">
    <name type="scientific">Gossypium trilobum</name>
    <dbReference type="NCBI Taxonomy" id="34281"/>
    <lineage>
        <taxon>Eukaryota</taxon>
        <taxon>Viridiplantae</taxon>
        <taxon>Streptophyta</taxon>
        <taxon>Embryophyta</taxon>
        <taxon>Tracheophyta</taxon>
        <taxon>Spermatophyta</taxon>
        <taxon>Magnoliopsida</taxon>
        <taxon>eudicotyledons</taxon>
        <taxon>Gunneridae</taxon>
        <taxon>Pentapetalae</taxon>
        <taxon>rosids</taxon>
        <taxon>malvids</taxon>
        <taxon>Malvales</taxon>
        <taxon>Malvaceae</taxon>
        <taxon>Malvoideae</taxon>
        <taxon>Gossypium</taxon>
    </lineage>
</organism>
<dbReference type="AlphaFoldDB" id="A0A7J9FAV3"/>
<dbReference type="Proteomes" id="UP000593568">
    <property type="component" value="Unassembled WGS sequence"/>
</dbReference>
<gene>
    <name evidence="1" type="ORF">Gotri_002599</name>
</gene>